<dbReference type="Proteomes" id="UP000275663">
    <property type="component" value="Chromosome"/>
</dbReference>
<accession>A0A3Q9BSF0</accession>
<evidence type="ECO:0000256" key="1">
    <source>
        <dbReference type="SAM" id="MobiDB-lite"/>
    </source>
</evidence>
<gene>
    <name evidence="2" type="ORF">EJN92_15735</name>
</gene>
<sequence>MEGKQKRYVVAGLPPASNRTTTTEVKTRLGNSKQKHRLEDAHPKLAGMEPNSGCQIKSGMTEAEHLSATTKQKNTLRDHAMPATTPSESPLAAVQSQAVQYACGYWHPTFCGLAASAERFGCAGISG</sequence>
<protein>
    <submittedName>
        <fullName evidence="2">Uncharacterized protein</fullName>
    </submittedName>
</protein>
<reference evidence="2 3" key="1">
    <citation type="journal article" date="2011" name="Int. J. Syst. Evol. Microbiol.">
        <title>Description of Undibacterium oligocarboniphilum sp. nov., isolated from purified water, and Undibacterium pigrum strain CCUG 49012 as the type strain of Undibacterium parvum sp. nov., and emended descriptions of the genus Undibacterium and the species Undibacterium pigrum.</title>
        <authorList>
            <person name="Eder W."/>
            <person name="Wanner G."/>
            <person name="Ludwig W."/>
            <person name="Busse H.J."/>
            <person name="Ziemke-Kageler F."/>
            <person name="Lang E."/>
        </authorList>
    </citation>
    <scope>NUCLEOTIDE SEQUENCE [LARGE SCALE GENOMIC DNA]</scope>
    <source>
        <strain evidence="2 3">DSM 23061</strain>
    </source>
</reference>
<evidence type="ECO:0000313" key="3">
    <source>
        <dbReference type="Proteomes" id="UP000275663"/>
    </source>
</evidence>
<keyword evidence="3" id="KW-1185">Reference proteome</keyword>
<name>A0A3Q9BSF0_9BURK</name>
<dbReference type="RefSeq" id="WP_126128691.1">
    <property type="nucleotide sequence ID" value="NZ_CP034464.1"/>
</dbReference>
<organism evidence="2 3">
    <name type="scientific">Undibacterium parvum</name>
    <dbReference type="NCBI Taxonomy" id="401471"/>
    <lineage>
        <taxon>Bacteria</taxon>
        <taxon>Pseudomonadati</taxon>
        <taxon>Pseudomonadota</taxon>
        <taxon>Betaproteobacteria</taxon>
        <taxon>Burkholderiales</taxon>
        <taxon>Oxalobacteraceae</taxon>
        <taxon>Undibacterium</taxon>
    </lineage>
</organism>
<evidence type="ECO:0000313" key="2">
    <source>
        <dbReference type="EMBL" id="AZP13318.1"/>
    </source>
</evidence>
<dbReference type="EMBL" id="CP034464">
    <property type="protein sequence ID" value="AZP13318.1"/>
    <property type="molecule type" value="Genomic_DNA"/>
</dbReference>
<proteinExistence type="predicted"/>
<dbReference type="KEGG" id="upv:EJN92_15735"/>
<feature type="compositionally biased region" description="Polar residues" evidence="1">
    <location>
        <begin position="17"/>
        <end position="32"/>
    </location>
</feature>
<dbReference type="AlphaFoldDB" id="A0A3Q9BSF0"/>
<feature type="region of interest" description="Disordered" evidence="1">
    <location>
        <begin position="1"/>
        <end position="37"/>
    </location>
</feature>